<keyword evidence="1" id="KW-0378">Hydrolase</keyword>
<feature type="domain" description="CN hydrolase" evidence="2">
    <location>
        <begin position="28"/>
        <end position="230"/>
    </location>
</feature>
<dbReference type="InterPro" id="IPR050345">
    <property type="entry name" value="Aliph_Amidase/BUP"/>
</dbReference>
<dbReference type="RefSeq" id="WP_176238130.1">
    <property type="nucleotide sequence ID" value="NZ_BLRZ01000143.1"/>
</dbReference>
<dbReference type="Gene3D" id="3.60.110.10">
    <property type="entry name" value="Carbon-nitrogen hydrolase"/>
    <property type="match status" value="1"/>
</dbReference>
<name>A0A6V8PJ82_9ACTN</name>
<dbReference type="PANTHER" id="PTHR43674">
    <property type="entry name" value="NITRILASE C965.09-RELATED"/>
    <property type="match status" value="1"/>
</dbReference>
<dbReference type="Proteomes" id="UP000588083">
    <property type="component" value="Unassembled WGS sequence"/>
</dbReference>
<evidence type="ECO:0000256" key="1">
    <source>
        <dbReference type="ARBA" id="ARBA00022801"/>
    </source>
</evidence>
<protein>
    <recommendedName>
        <fullName evidence="2">CN hydrolase domain-containing protein</fullName>
    </recommendedName>
</protein>
<dbReference type="AlphaFoldDB" id="A0A6V8PJ82"/>
<comment type="caution">
    <text evidence="3">The sequence shown here is derived from an EMBL/GenBank/DDBJ whole genome shotgun (WGS) entry which is preliminary data.</text>
</comment>
<dbReference type="InterPro" id="IPR036526">
    <property type="entry name" value="C-N_Hydrolase_sf"/>
</dbReference>
<dbReference type="PANTHER" id="PTHR43674:SF13">
    <property type="entry name" value="CN HYDROLASE DOMAIN-CONTAINING PROTEIN"/>
    <property type="match status" value="1"/>
</dbReference>
<reference evidence="3 4" key="1">
    <citation type="journal article" date="2020" name="Front. Microbiol.">
        <title>Single-cell genomics of novel Actinobacteria with the Wood-Ljungdahl pathway discovered in a serpentinizing system.</title>
        <authorList>
            <person name="Merino N."/>
            <person name="Kawai M."/>
            <person name="Boyd E.S."/>
            <person name="Colman D.R."/>
            <person name="McGlynn S.E."/>
            <person name="Nealson K.H."/>
            <person name="Kurokawa K."/>
            <person name="Hongoh Y."/>
        </authorList>
    </citation>
    <scope>NUCLEOTIDE SEQUENCE [LARGE SCALE GENOMIC DNA]</scope>
    <source>
        <strain evidence="3 4">S34</strain>
    </source>
</reference>
<evidence type="ECO:0000259" key="2">
    <source>
        <dbReference type="Pfam" id="PF00795"/>
    </source>
</evidence>
<dbReference type="Pfam" id="PF00795">
    <property type="entry name" value="CN_hydrolase"/>
    <property type="match status" value="1"/>
</dbReference>
<dbReference type="SUPFAM" id="SSF56317">
    <property type="entry name" value="Carbon-nitrogen hydrolase"/>
    <property type="match status" value="1"/>
</dbReference>
<proteinExistence type="predicted"/>
<evidence type="ECO:0000313" key="4">
    <source>
        <dbReference type="Proteomes" id="UP000588083"/>
    </source>
</evidence>
<dbReference type="InterPro" id="IPR003010">
    <property type="entry name" value="C-N_Hydrolase"/>
</dbReference>
<sequence>MRVRTLSFAGSTFTSRQEYLDYLDGCLASREKCDLLVFPALLSLLLAWRFGELGSPGDLAEAVRALVRLPAAWQDDLAETHRALARGLSVHLVPGTSFTVEGDRVFQEACLISPEGEILGSQRQVFLSREERQWELSRGEEVPVFATELGMLGIIVGTDAWYPETGRVLALQGAEVVCHCGALPAGENCWCQLAGMWAQVQQNQFFCVESQLAAVIAGREFAAESLIHAPCEMTAGYTGIVAGGGLSGEPLEAHLDREARLGVIRQYPLLKLLDPAAYSPLGCRGGGGNP</sequence>
<evidence type="ECO:0000313" key="3">
    <source>
        <dbReference type="EMBL" id="GFP31016.1"/>
    </source>
</evidence>
<dbReference type="GO" id="GO:0016811">
    <property type="term" value="F:hydrolase activity, acting on carbon-nitrogen (but not peptide) bonds, in linear amides"/>
    <property type="evidence" value="ECO:0007669"/>
    <property type="project" value="TreeGrafter"/>
</dbReference>
<dbReference type="EMBL" id="BLRZ01000143">
    <property type="protein sequence ID" value="GFP31016.1"/>
    <property type="molecule type" value="Genomic_DNA"/>
</dbReference>
<accession>A0A6V8PJ82</accession>
<keyword evidence="4" id="KW-1185">Reference proteome</keyword>
<organism evidence="3 4">
    <name type="scientific">Candidatus Hakubella thermalkaliphila</name>
    <dbReference type="NCBI Taxonomy" id="2754717"/>
    <lineage>
        <taxon>Bacteria</taxon>
        <taxon>Bacillati</taxon>
        <taxon>Actinomycetota</taxon>
        <taxon>Actinomycetota incertae sedis</taxon>
        <taxon>Candidatus Hakubellales</taxon>
        <taxon>Candidatus Hakubellaceae</taxon>
        <taxon>Candidatus Hakubella</taxon>
    </lineage>
</organism>
<gene>
    <name evidence="3" type="ORF">HKBW3S34_01935</name>
</gene>